<comment type="caution">
    <text evidence="2">The sequence shown here is derived from an EMBL/GenBank/DDBJ whole genome shotgun (WGS) entry which is preliminary data.</text>
</comment>
<feature type="domain" description="Metalloenzyme" evidence="1">
    <location>
        <begin position="208"/>
        <end position="284"/>
    </location>
</feature>
<dbReference type="GO" id="GO:0003824">
    <property type="term" value="F:catalytic activity"/>
    <property type="evidence" value="ECO:0007669"/>
    <property type="project" value="InterPro"/>
</dbReference>
<dbReference type="AlphaFoldDB" id="A0A917IPW9"/>
<dbReference type="InterPro" id="IPR006124">
    <property type="entry name" value="Metalloenzyme"/>
</dbReference>
<dbReference type="Proteomes" id="UP000627292">
    <property type="component" value="Unassembled WGS sequence"/>
</dbReference>
<gene>
    <name evidence="2" type="ORF">GCM10011379_05370</name>
</gene>
<proteinExistence type="predicted"/>
<accession>A0A917IPW9</accession>
<organism evidence="2 3">
    <name type="scientific">Filimonas zeae</name>
    <dbReference type="NCBI Taxonomy" id="1737353"/>
    <lineage>
        <taxon>Bacteria</taxon>
        <taxon>Pseudomonadati</taxon>
        <taxon>Bacteroidota</taxon>
        <taxon>Chitinophagia</taxon>
        <taxon>Chitinophagales</taxon>
        <taxon>Chitinophagaceae</taxon>
        <taxon>Filimonas</taxon>
    </lineage>
</organism>
<name>A0A917IPW9_9BACT</name>
<dbReference type="Gene3D" id="3.40.720.10">
    <property type="entry name" value="Alkaline Phosphatase, subunit A"/>
    <property type="match status" value="1"/>
</dbReference>
<sequence>MHILSLVIGISAMAQQPDKGRNIFIITTDGFRWQEIFNGADSALLHNSAYVQDTTLARHMYWAATPEARREKLMPFLWNVLAKQGQLYGNRAWENEVNVRNFYKISYPGYNEIFTGYADPRFIPNSPVDNPNVNVLEYLNKQEAYKGKVVAFSSWNIMPYILNEERSGIPVNAGYEMLDESADSTNALINQVQNQVAHKHNTRYDLLTYASAREYITQHHPKVLFLSLGETDEHAHHGEYDLYLQKANEVDHMIATLWYQVQTDPFYKNNTTFIITTDHGRGSKSSTWKTHGFWAKGSGSIWLAMLGAGVPATGEMKTNQRIWQNQIAATIAQLAGIPFTTRHAATKPVNLDAGEDTAGLAGN</sequence>
<evidence type="ECO:0000313" key="3">
    <source>
        <dbReference type="Proteomes" id="UP000627292"/>
    </source>
</evidence>
<evidence type="ECO:0000313" key="2">
    <source>
        <dbReference type="EMBL" id="GGH59033.1"/>
    </source>
</evidence>
<dbReference type="InterPro" id="IPR017850">
    <property type="entry name" value="Alkaline_phosphatase_core_sf"/>
</dbReference>
<protein>
    <recommendedName>
        <fullName evidence="1">Metalloenzyme domain-containing protein</fullName>
    </recommendedName>
</protein>
<reference evidence="2" key="1">
    <citation type="journal article" date="2014" name="Int. J. Syst. Evol. Microbiol.">
        <title>Complete genome sequence of Corynebacterium casei LMG S-19264T (=DSM 44701T), isolated from a smear-ripened cheese.</title>
        <authorList>
            <consortium name="US DOE Joint Genome Institute (JGI-PGF)"/>
            <person name="Walter F."/>
            <person name="Albersmeier A."/>
            <person name="Kalinowski J."/>
            <person name="Ruckert C."/>
        </authorList>
    </citation>
    <scope>NUCLEOTIDE SEQUENCE</scope>
    <source>
        <strain evidence="2">CGMCC 1.15290</strain>
    </source>
</reference>
<evidence type="ECO:0000259" key="1">
    <source>
        <dbReference type="Pfam" id="PF01676"/>
    </source>
</evidence>
<dbReference type="EMBL" id="BMIB01000001">
    <property type="protein sequence ID" value="GGH59033.1"/>
    <property type="molecule type" value="Genomic_DNA"/>
</dbReference>
<keyword evidence="3" id="KW-1185">Reference proteome</keyword>
<dbReference type="Pfam" id="PF01676">
    <property type="entry name" value="Metalloenzyme"/>
    <property type="match status" value="1"/>
</dbReference>
<dbReference type="GO" id="GO:0046872">
    <property type="term" value="F:metal ion binding"/>
    <property type="evidence" value="ECO:0007669"/>
    <property type="project" value="InterPro"/>
</dbReference>
<dbReference type="SUPFAM" id="SSF53649">
    <property type="entry name" value="Alkaline phosphatase-like"/>
    <property type="match status" value="1"/>
</dbReference>
<reference evidence="2" key="2">
    <citation type="submission" date="2020-09" db="EMBL/GenBank/DDBJ databases">
        <authorList>
            <person name="Sun Q."/>
            <person name="Zhou Y."/>
        </authorList>
    </citation>
    <scope>NUCLEOTIDE SEQUENCE</scope>
    <source>
        <strain evidence="2">CGMCC 1.15290</strain>
    </source>
</reference>